<keyword evidence="2" id="KW-1185">Reference proteome</keyword>
<name>A0A4Z0Y9U3_9PEZI</name>
<dbReference type="OrthoDB" id="4487429at2759"/>
<accession>A0A4Z0Y9U3</accession>
<evidence type="ECO:0000313" key="2">
    <source>
        <dbReference type="Proteomes" id="UP000297716"/>
    </source>
</evidence>
<gene>
    <name evidence="1" type="ORF">E0Z10_g9027</name>
</gene>
<dbReference type="Proteomes" id="UP000297716">
    <property type="component" value="Unassembled WGS sequence"/>
</dbReference>
<protein>
    <submittedName>
        <fullName evidence="1">Uncharacterized protein</fullName>
    </submittedName>
</protein>
<dbReference type="AlphaFoldDB" id="A0A4Z0Y9U3"/>
<sequence>MRFVISFLPAFLLRRNETPDPRTSSQRSHAVRTIMEDQPADICYLTPPIKDTQQRTEFFSTHCQVKAYPSMGGVVIDLFTAVQLKQLGLSNIKPAPHSHNETEEDGLALGMLHQGAHWWPSWQFYVRHCDRLDAQMPYGFHFPPRIYVGYPSSGDGVWVSKFSEDRVGYAENDPVKPYLERIPEDLDAHVNMALNADERCEVLKLFSAKFYNTVEECEDIPKTLEEGYQRGKRYEQLLKRMDDGYYQERWLEHGMAGTDL</sequence>
<proteinExistence type="predicted"/>
<reference evidence="1 2" key="1">
    <citation type="submission" date="2019-03" db="EMBL/GenBank/DDBJ databases">
        <title>Draft genome sequence of Xylaria hypoxylon DSM 108379, a ubiquitous saprotrophic-parasitic fungi on hardwood.</title>
        <authorList>
            <person name="Buettner E."/>
            <person name="Leonhardt S."/>
            <person name="Gebauer A.M."/>
            <person name="Liers C."/>
            <person name="Hofrichter M."/>
            <person name="Kellner H."/>
        </authorList>
    </citation>
    <scope>NUCLEOTIDE SEQUENCE [LARGE SCALE GENOMIC DNA]</scope>
    <source>
        <strain evidence="1 2">DSM 108379</strain>
    </source>
</reference>
<organism evidence="1 2">
    <name type="scientific">Xylaria hypoxylon</name>
    <dbReference type="NCBI Taxonomy" id="37992"/>
    <lineage>
        <taxon>Eukaryota</taxon>
        <taxon>Fungi</taxon>
        <taxon>Dikarya</taxon>
        <taxon>Ascomycota</taxon>
        <taxon>Pezizomycotina</taxon>
        <taxon>Sordariomycetes</taxon>
        <taxon>Xylariomycetidae</taxon>
        <taxon>Xylariales</taxon>
        <taxon>Xylariaceae</taxon>
        <taxon>Xylaria</taxon>
    </lineage>
</organism>
<dbReference type="EMBL" id="SKBN01000265">
    <property type="protein sequence ID" value="TGJ79737.1"/>
    <property type="molecule type" value="Genomic_DNA"/>
</dbReference>
<evidence type="ECO:0000313" key="1">
    <source>
        <dbReference type="EMBL" id="TGJ79737.1"/>
    </source>
</evidence>
<comment type="caution">
    <text evidence="1">The sequence shown here is derived from an EMBL/GenBank/DDBJ whole genome shotgun (WGS) entry which is preliminary data.</text>
</comment>